<keyword evidence="9" id="KW-1185">Reference proteome</keyword>
<proteinExistence type="inferred from homology"/>
<dbReference type="InterPro" id="IPR013525">
    <property type="entry name" value="ABC2_TM"/>
</dbReference>
<feature type="transmembrane region" description="Helical" evidence="6">
    <location>
        <begin position="192"/>
        <end position="211"/>
    </location>
</feature>
<keyword evidence="2 6" id="KW-0812">Transmembrane</keyword>
<dbReference type="InterPro" id="IPR051784">
    <property type="entry name" value="Nod_factor_ABC_transporter"/>
</dbReference>
<evidence type="ECO:0000256" key="2">
    <source>
        <dbReference type="ARBA" id="ARBA00022692"/>
    </source>
</evidence>
<keyword evidence="4 6" id="KW-0472">Membrane</keyword>
<keyword evidence="5" id="KW-0046">Antibiotic resistance</keyword>
<dbReference type="PIRSF" id="PIRSF006648">
    <property type="entry name" value="DrrB"/>
    <property type="match status" value="1"/>
</dbReference>
<comment type="caution">
    <text evidence="8">The sequence shown here is derived from an EMBL/GenBank/DDBJ whole genome shotgun (WGS) entry which is preliminary data.</text>
</comment>
<evidence type="ECO:0000313" key="8">
    <source>
        <dbReference type="EMBL" id="RAW14774.1"/>
    </source>
</evidence>
<evidence type="ECO:0000259" key="7">
    <source>
        <dbReference type="PROSITE" id="PS51012"/>
    </source>
</evidence>
<dbReference type="GO" id="GO:0140359">
    <property type="term" value="F:ABC-type transporter activity"/>
    <property type="evidence" value="ECO:0007669"/>
    <property type="project" value="InterPro"/>
</dbReference>
<keyword evidence="3 6" id="KW-1133">Transmembrane helix</keyword>
<dbReference type="InterPro" id="IPR000412">
    <property type="entry name" value="ABC_2_transport"/>
</dbReference>
<dbReference type="GO" id="GO:0043190">
    <property type="term" value="C:ATP-binding cassette (ABC) transporter complex"/>
    <property type="evidence" value="ECO:0007669"/>
    <property type="project" value="InterPro"/>
</dbReference>
<organism evidence="8 9">
    <name type="scientific">Phytoactinopolyspora halophila</name>
    <dbReference type="NCBI Taxonomy" id="1981511"/>
    <lineage>
        <taxon>Bacteria</taxon>
        <taxon>Bacillati</taxon>
        <taxon>Actinomycetota</taxon>
        <taxon>Actinomycetes</taxon>
        <taxon>Jiangellales</taxon>
        <taxon>Jiangellaceae</taxon>
        <taxon>Phytoactinopolyspora</taxon>
    </lineage>
</organism>
<dbReference type="Pfam" id="PF01061">
    <property type="entry name" value="ABC2_membrane"/>
    <property type="match status" value="1"/>
</dbReference>
<keyword evidence="6" id="KW-1003">Cell membrane</keyword>
<accession>A0A329QQZ5</accession>
<evidence type="ECO:0000313" key="9">
    <source>
        <dbReference type="Proteomes" id="UP000250462"/>
    </source>
</evidence>
<feature type="domain" description="ABC transmembrane type-2" evidence="7">
    <location>
        <begin position="40"/>
        <end position="279"/>
    </location>
</feature>
<evidence type="ECO:0000256" key="3">
    <source>
        <dbReference type="ARBA" id="ARBA00022989"/>
    </source>
</evidence>
<dbReference type="OrthoDB" id="9786643at2"/>
<dbReference type="InterPro" id="IPR047817">
    <property type="entry name" value="ABC2_TM_bact-type"/>
</dbReference>
<dbReference type="GO" id="GO:0046677">
    <property type="term" value="P:response to antibiotic"/>
    <property type="evidence" value="ECO:0007669"/>
    <property type="project" value="UniProtKB-KW"/>
</dbReference>
<feature type="transmembrane region" description="Helical" evidence="6">
    <location>
        <begin position="122"/>
        <end position="147"/>
    </location>
</feature>
<reference evidence="8 9" key="1">
    <citation type="submission" date="2018-06" db="EMBL/GenBank/DDBJ databases">
        <title>Phytoactinopolyspora halophila sp. nov., a novel halophilic actinomycete isolated from a saline soil in China.</title>
        <authorList>
            <person name="Tang S.-K."/>
        </authorList>
    </citation>
    <scope>NUCLEOTIDE SEQUENCE [LARGE SCALE GENOMIC DNA]</scope>
    <source>
        <strain evidence="8 9">YIM 96934</strain>
    </source>
</reference>
<evidence type="ECO:0000256" key="5">
    <source>
        <dbReference type="ARBA" id="ARBA00023251"/>
    </source>
</evidence>
<feature type="transmembrane region" description="Helical" evidence="6">
    <location>
        <begin position="257"/>
        <end position="278"/>
    </location>
</feature>
<evidence type="ECO:0000256" key="4">
    <source>
        <dbReference type="ARBA" id="ARBA00023136"/>
    </source>
</evidence>
<feature type="transmembrane region" description="Helical" evidence="6">
    <location>
        <begin position="41"/>
        <end position="61"/>
    </location>
</feature>
<dbReference type="Proteomes" id="UP000250462">
    <property type="component" value="Unassembled WGS sequence"/>
</dbReference>
<feature type="transmembrane region" description="Helical" evidence="6">
    <location>
        <begin position="159"/>
        <end position="180"/>
    </location>
</feature>
<protein>
    <recommendedName>
        <fullName evidence="6">Transport permease protein</fullName>
    </recommendedName>
</protein>
<sequence>MSVTTDHPHTDPHRTAPPSALRVGLARTVVELKLFFREKGAVVFSFLLPIALLGIFAMVFSNGELYEEAASVDFVQYITPGLLAGGIMLVSFQTLAIGIAMERDDGTLKRLRGTPMPPLAYFLGKIGMVLVAALAQAALLLAAAALFFGVDLPTGPERWLTFAWVFALGTTAGTTLGIGYSSVPKSAKSAEAMVVGPLLVLLFLSGVFLVFTELPEWVQTIASIFPVKWMAQGMRSAFLPDEFEPMEAAGSWQHGPIALILVAWIVAGLILAVQTFHWQRRDA</sequence>
<comment type="subcellular location">
    <subcellularLocation>
        <location evidence="6">Cell membrane</location>
        <topology evidence="6">Multi-pass membrane protein</topology>
    </subcellularLocation>
    <subcellularLocation>
        <location evidence="1">Membrane</location>
        <topology evidence="1">Multi-pass membrane protein</topology>
    </subcellularLocation>
</comment>
<gene>
    <name evidence="8" type="ORF">DPM12_09770</name>
</gene>
<name>A0A329QQZ5_9ACTN</name>
<evidence type="ECO:0000256" key="6">
    <source>
        <dbReference type="RuleBase" id="RU361157"/>
    </source>
</evidence>
<dbReference type="PANTHER" id="PTHR43229">
    <property type="entry name" value="NODULATION PROTEIN J"/>
    <property type="match status" value="1"/>
</dbReference>
<dbReference type="EMBL" id="QMIG01000007">
    <property type="protein sequence ID" value="RAW14774.1"/>
    <property type="molecule type" value="Genomic_DNA"/>
</dbReference>
<keyword evidence="6" id="KW-0813">Transport</keyword>
<dbReference type="AlphaFoldDB" id="A0A329QQZ5"/>
<dbReference type="PROSITE" id="PS51012">
    <property type="entry name" value="ABC_TM2"/>
    <property type="match status" value="1"/>
</dbReference>
<feature type="transmembrane region" description="Helical" evidence="6">
    <location>
        <begin position="81"/>
        <end position="101"/>
    </location>
</feature>
<comment type="similarity">
    <text evidence="6">Belongs to the ABC-2 integral membrane protein family.</text>
</comment>
<dbReference type="PANTHER" id="PTHR43229:SF2">
    <property type="entry name" value="NODULATION PROTEIN J"/>
    <property type="match status" value="1"/>
</dbReference>
<dbReference type="RefSeq" id="WP_112258134.1">
    <property type="nucleotide sequence ID" value="NZ_QMIG01000007.1"/>
</dbReference>
<evidence type="ECO:0000256" key="1">
    <source>
        <dbReference type="ARBA" id="ARBA00004141"/>
    </source>
</evidence>